<protein>
    <recommendedName>
        <fullName evidence="4">FtsX-like permease family protein</fullName>
    </recommendedName>
</protein>
<evidence type="ECO:0000313" key="3">
    <source>
        <dbReference type="Proteomes" id="UP000469763"/>
    </source>
</evidence>
<accession>A0A7K3TI95</accession>
<comment type="caution">
    <text evidence="2">The sequence shown here is derived from an EMBL/GenBank/DDBJ whole genome shotgun (WGS) entry which is preliminary data.</text>
</comment>
<proteinExistence type="predicted"/>
<keyword evidence="1" id="KW-0472">Membrane</keyword>
<feature type="transmembrane region" description="Helical" evidence="1">
    <location>
        <begin position="256"/>
        <end position="276"/>
    </location>
</feature>
<dbReference type="AlphaFoldDB" id="A0A7K3TI95"/>
<dbReference type="EMBL" id="WHZY01000003">
    <property type="protein sequence ID" value="NEG77983.1"/>
    <property type="molecule type" value="Genomic_DNA"/>
</dbReference>
<feature type="transmembrane region" description="Helical" evidence="1">
    <location>
        <begin position="297"/>
        <end position="321"/>
    </location>
</feature>
<evidence type="ECO:0000313" key="2">
    <source>
        <dbReference type="EMBL" id="NEG77983.1"/>
    </source>
</evidence>
<name>A0A7K3TI95_9BIFI</name>
<keyword evidence="1" id="KW-1133">Transmembrane helix</keyword>
<keyword evidence="3" id="KW-1185">Reference proteome</keyword>
<evidence type="ECO:0008006" key="4">
    <source>
        <dbReference type="Google" id="ProtNLM"/>
    </source>
</evidence>
<sequence length="372" mass="38413">MSGKHRDASWWWPLAEAKRDLVAGVGNPGLWACLFMVILLMCGGADALSVRQLADAAWAYRESGGDILTISSPGGIRGRDCAALGSIDGVQGAMAMRGADAVTPLALPDAPYLAYEVTDGARNLIDIDGDDGFVIASKIGEQLGIGAGDGLVTADGISHTVTGTYAWPNDGRLPQYATTILLATPATELDTMFDSCWVRAWPMTAQIRDALNAVVTKARDVGPIGGTSVPTPTRLNPLLAGNAPGAADYRGRITRFAVVPAMLLSAVAGAAAVLQRRVELAMLRQFGATRPQVAEKMLGVALGWSVPAAVASLGLLALVLAPAAGSVSDALRLFGDVAVRAVAGGLCGLYLGTLAAACLISPRSLPALVRMR</sequence>
<organism evidence="2 3">
    <name type="scientific">Bifidobacterium avesanii</name>
    <dbReference type="NCBI Taxonomy" id="1798157"/>
    <lineage>
        <taxon>Bacteria</taxon>
        <taxon>Bacillati</taxon>
        <taxon>Actinomycetota</taxon>
        <taxon>Actinomycetes</taxon>
        <taxon>Bifidobacteriales</taxon>
        <taxon>Bifidobacteriaceae</taxon>
        <taxon>Bifidobacterium</taxon>
    </lineage>
</organism>
<feature type="transmembrane region" description="Helical" evidence="1">
    <location>
        <begin position="21"/>
        <end position="41"/>
    </location>
</feature>
<dbReference type="OrthoDB" id="3716589at2"/>
<feature type="transmembrane region" description="Helical" evidence="1">
    <location>
        <begin position="341"/>
        <end position="362"/>
    </location>
</feature>
<dbReference type="Proteomes" id="UP000469763">
    <property type="component" value="Unassembled WGS sequence"/>
</dbReference>
<keyword evidence="1" id="KW-0812">Transmembrane</keyword>
<reference evidence="2 3" key="1">
    <citation type="submission" date="2019-10" db="EMBL/GenBank/DDBJ databases">
        <title>Bifidobacterium from non-human primates.</title>
        <authorList>
            <person name="Modesto M."/>
        </authorList>
    </citation>
    <scope>NUCLEOTIDE SEQUENCE [LARGE SCALE GENOMIC DNA]</scope>
    <source>
        <strain evidence="2 3">TREC</strain>
    </source>
</reference>
<gene>
    <name evidence="2" type="ORF">GFD22_03125</name>
</gene>
<dbReference type="RefSeq" id="WP_152350685.1">
    <property type="nucleotide sequence ID" value="NZ_WBSN01000012.1"/>
</dbReference>
<evidence type="ECO:0000256" key="1">
    <source>
        <dbReference type="SAM" id="Phobius"/>
    </source>
</evidence>